<protein>
    <submittedName>
        <fullName evidence="2">Dockerin type I domain-containing protein</fullName>
    </submittedName>
</protein>
<organism evidence="2 3">
    <name type="scientific">Aeoliella straminimaris</name>
    <dbReference type="NCBI Taxonomy" id="2954799"/>
    <lineage>
        <taxon>Bacteria</taxon>
        <taxon>Pseudomonadati</taxon>
        <taxon>Planctomycetota</taxon>
        <taxon>Planctomycetia</taxon>
        <taxon>Pirellulales</taxon>
        <taxon>Lacipirellulaceae</taxon>
        <taxon>Aeoliella</taxon>
    </lineage>
</organism>
<dbReference type="Proteomes" id="UP001155241">
    <property type="component" value="Unassembled WGS sequence"/>
</dbReference>
<evidence type="ECO:0000259" key="1">
    <source>
        <dbReference type="PROSITE" id="PS51766"/>
    </source>
</evidence>
<feature type="domain" description="Dockerin" evidence="1">
    <location>
        <begin position="329"/>
        <end position="399"/>
    </location>
</feature>
<comment type="caution">
    <text evidence="2">The sequence shown here is derived from an EMBL/GenBank/DDBJ whole genome shotgun (WGS) entry which is preliminary data.</text>
</comment>
<keyword evidence="3" id="KW-1185">Reference proteome</keyword>
<dbReference type="InterPro" id="IPR002105">
    <property type="entry name" value="Dockerin_1_rpt"/>
</dbReference>
<name>A0A9X2JHI3_9BACT</name>
<proteinExistence type="predicted"/>
<sequence>MLGVSPVQGVTLTWTGLGDGSSFTELANWSGSPTGGSIDPANLVDNYVINSPVDVLSTSNTLAFRAGGALQQNAGTLNLLNGNGFGVLESTNSFGSMILAGSEVTSQYLAEMNVSLGASATLNLLGSGNPVNISTINFTDVTAQLHFLGESPTGVLNEHIGKLTVFGEVAVEGVNLSVVSDGASGTIVSPIQITEPAVELLVDRDTGSMKLANHTGGTVSFFQYDVFSPAGGLNATDWTSIAGNYDAPTNGGDGSVDADDAWLRFSTPDSRTDLGEGTLGTTALPHNASIELGSAWTPSPFEDLTATLSPVDGTDLAVDVIYSGTRIDAPIELGDLNADGAISATDWPLMRDNLFKSVAGSLAVDAHAAGDLDGSGKVDEFDLLLFEELYDTQLGAGAFSAMLTEVPEPPTSLGLLALLLGAIRHIRSLNAPKRSAISPSSA</sequence>
<dbReference type="InterPro" id="IPR036439">
    <property type="entry name" value="Dockerin_dom_sf"/>
</dbReference>
<reference evidence="2" key="1">
    <citation type="submission" date="2022-06" db="EMBL/GenBank/DDBJ databases">
        <title>Aeoliella straminimaris, a novel planctomycete from sediments.</title>
        <authorList>
            <person name="Vitorino I.R."/>
            <person name="Lage O.M."/>
        </authorList>
    </citation>
    <scope>NUCLEOTIDE SEQUENCE</scope>
    <source>
        <strain evidence="2">ICT_H6.2</strain>
    </source>
</reference>
<dbReference type="Pfam" id="PF00404">
    <property type="entry name" value="Dockerin_1"/>
    <property type="match status" value="1"/>
</dbReference>
<dbReference type="SUPFAM" id="SSF63446">
    <property type="entry name" value="Type I dockerin domain"/>
    <property type="match status" value="1"/>
</dbReference>
<dbReference type="Gene3D" id="1.10.1330.10">
    <property type="entry name" value="Dockerin domain"/>
    <property type="match status" value="1"/>
</dbReference>
<dbReference type="GO" id="GO:0004553">
    <property type="term" value="F:hydrolase activity, hydrolyzing O-glycosyl compounds"/>
    <property type="evidence" value="ECO:0007669"/>
    <property type="project" value="InterPro"/>
</dbReference>
<accession>A0A9X2JHI3</accession>
<dbReference type="InterPro" id="IPR016134">
    <property type="entry name" value="Dockerin_dom"/>
</dbReference>
<dbReference type="EMBL" id="JAMXLR010000038">
    <property type="protein sequence ID" value="MCO6044668.1"/>
    <property type="molecule type" value="Genomic_DNA"/>
</dbReference>
<evidence type="ECO:0000313" key="2">
    <source>
        <dbReference type="EMBL" id="MCO6044668.1"/>
    </source>
</evidence>
<dbReference type="GO" id="GO:0000272">
    <property type="term" value="P:polysaccharide catabolic process"/>
    <property type="evidence" value="ECO:0007669"/>
    <property type="project" value="InterPro"/>
</dbReference>
<evidence type="ECO:0000313" key="3">
    <source>
        <dbReference type="Proteomes" id="UP001155241"/>
    </source>
</evidence>
<dbReference type="AlphaFoldDB" id="A0A9X2JHI3"/>
<dbReference type="RefSeq" id="WP_252852784.1">
    <property type="nucleotide sequence ID" value="NZ_JAMXLR010000038.1"/>
</dbReference>
<dbReference type="PROSITE" id="PS51766">
    <property type="entry name" value="DOCKERIN"/>
    <property type="match status" value="1"/>
</dbReference>
<gene>
    <name evidence="2" type="ORF">NG895_12190</name>
</gene>